<feature type="compositionally biased region" description="Polar residues" evidence="1">
    <location>
        <begin position="358"/>
        <end position="371"/>
    </location>
</feature>
<feature type="region of interest" description="Disordered" evidence="1">
    <location>
        <begin position="518"/>
        <end position="537"/>
    </location>
</feature>
<feature type="compositionally biased region" description="Basic and acidic residues" evidence="1">
    <location>
        <begin position="901"/>
        <end position="955"/>
    </location>
</feature>
<feature type="compositionally biased region" description="Basic and acidic residues" evidence="1">
    <location>
        <begin position="653"/>
        <end position="670"/>
    </location>
</feature>
<reference evidence="2" key="1">
    <citation type="submission" date="2023-07" db="EMBL/GenBank/DDBJ databases">
        <title>Chromosome-level Genome Assembly of Striped Snakehead (Channa striata).</title>
        <authorList>
            <person name="Liu H."/>
        </authorList>
    </citation>
    <scope>NUCLEOTIDE SEQUENCE</scope>
    <source>
        <strain evidence="2">Gz</strain>
        <tissue evidence="2">Muscle</tissue>
    </source>
</reference>
<accession>A0AA88NCQ2</accession>
<feature type="region of interest" description="Disordered" evidence="1">
    <location>
        <begin position="66"/>
        <end position="197"/>
    </location>
</feature>
<keyword evidence="3" id="KW-1185">Reference proteome</keyword>
<protein>
    <submittedName>
        <fullName evidence="2">Uncharacterized protein</fullName>
    </submittedName>
</protein>
<feature type="compositionally biased region" description="Basic and acidic residues" evidence="1">
    <location>
        <begin position="813"/>
        <end position="822"/>
    </location>
</feature>
<feature type="compositionally biased region" description="Basic and acidic residues" evidence="1">
    <location>
        <begin position="551"/>
        <end position="560"/>
    </location>
</feature>
<feature type="compositionally biased region" description="Basic and acidic residues" evidence="1">
    <location>
        <begin position="785"/>
        <end position="795"/>
    </location>
</feature>
<feature type="compositionally biased region" description="Polar residues" evidence="1">
    <location>
        <begin position="151"/>
        <end position="175"/>
    </location>
</feature>
<sequence>MFTTYIKSLNDMVFSTSDSPEQPPSTGVLGRIGSWFSPWKEKGPKSPTENAFVTGDQARTLEGAEQCEEAVKRGAVEQQRGEEKERSSNPSPLGLARDIFPYEEPDATQSDHKHGSVVSSTETGEGGPKEEGFVDCRKKRVGQEQEREESSNGTSVSGNPEKNASHLTHLSSFSKQGVAWDSDQAHTQPQAQTGKRLRVYLEETSVTHRGKDTCAEQEVVRTVVTKSFKVLSKAKSSPGFDLSLSSSSKSAEDKSPHELPAAGTQSYCSALVGVSLKSHKDSLSQLEPDREQTEPDSMGRKNAARRRQRKNSQGDGGSSPREKTPPTPQQAPEGFPSSAKAATSPQGRSPESHVGESPVNSSPKHNHTSPASPEGGECRSFSADAVDQLDNFQDSNSLSADTLPCALDGVADMEDSDLYKVERKTETPESKRRSLKFSHSEVKFFTKYVPLNSKQSPVGSDQDFKSALKATKDEGKDKLKTEFHARLQDTKKSDEEPKPAIGRIADKISLFEGRQVVGGHKQTFHTPRSADVSPVRKATERMTADFVASDQRSRSAEHKGVVRSSSASPVREKVMSIRERAKNFTGESKPEVKPALPQKPAMTRMSQKPPPPPVVSTKVDNQGKLDVKEQTQTTAVITLKPDGQDTTTAETSIPKEEPADSKVTHAEASKTADQGTTPNSVESDVLVKGARDSSETTSNTSTQSKGPSRTGSRSKRRKSRESSSPISPNCENKPTSKLHVTASKQEQVDGTEATVAAAEQLTENVSLQSNKAQRDVSDKSVLSDTKQEKKNEFEVVNKQNTDKPVNAKGELPVNKDEPDAPVRNRGTKKSIDKDPVILPQKEEKAGGSSLAFTQEKPVSEDSRDTAAIESHVEETAPLEQESHIEHAKLDKELSVQPASNSKEKASQSAKKEAEGAVTPRNKDAELIKQAETKDAETSEKAGTKKNDPIEKRVEEQPLCSDTHITKDKDSDSGQSISGTDRSAAKNDDKKDEKNPSKTQKQKPSSQKQPVSL</sequence>
<feature type="compositionally biased region" description="Low complexity" evidence="1">
    <location>
        <begin position="996"/>
        <end position="1012"/>
    </location>
</feature>
<feature type="compositionally biased region" description="Low complexity" evidence="1">
    <location>
        <begin position="236"/>
        <end position="249"/>
    </location>
</feature>
<evidence type="ECO:0000313" key="3">
    <source>
        <dbReference type="Proteomes" id="UP001187415"/>
    </source>
</evidence>
<feature type="compositionally biased region" description="Polar residues" evidence="1">
    <location>
        <begin position="340"/>
        <end position="349"/>
    </location>
</feature>
<feature type="compositionally biased region" description="Basic and acidic residues" evidence="1">
    <location>
        <begin position="279"/>
        <end position="299"/>
    </location>
</feature>
<feature type="compositionally biased region" description="Basic and acidic residues" evidence="1">
    <location>
        <begin position="127"/>
        <end position="150"/>
    </location>
</feature>
<gene>
    <name evidence="2" type="ORF">Q5P01_004877</name>
</gene>
<feature type="compositionally biased region" description="Basic and acidic residues" evidence="1">
    <location>
        <begin position="69"/>
        <end position="87"/>
    </location>
</feature>
<evidence type="ECO:0000313" key="2">
    <source>
        <dbReference type="EMBL" id="KAK2856142.1"/>
    </source>
</evidence>
<feature type="compositionally biased region" description="Low complexity" evidence="1">
    <location>
        <begin position="695"/>
        <end position="711"/>
    </location>
</feature>
<feature type="region of interest" description="Disordered" evidence="1">
    <location>
        <begin position="230"/>
        <end position="263"/>
    </location>
</feature>
<feature type="compositionally biased region" description="Basic and acidic residues" evidence="1">
    <location>
        <begin position="570"/>
        <end position="592"/>
    </location>
</feature>
<organism evidence="2 3">
    <name type="scientific">Channa striata</name>
    <name type="common">Snakehead murrel</name>
    <name type="synonym">Ophicephalus striatus</name>
    <dbReference type="NCBI Taxonomy" id="64152"/>
    <lineage>
        <taxon>Eukaryota</taxon>
        <taxon>Metazoa</taxon>
        <taxon>Chordata</taxon>
        <taxon>Craniata</taxon>
        <taxon>Vertebrata</taxon>
        <taxon>Euteleostomi</taxon>
        <taxon>Actinopterygii</taxon>
        <taxon>Neopterygii</taxon>
        <taxon>Teleostei</taxon>
        <taxon>Neoteleostei</taxon>
        <taxon>Acanthomorphata</taxon>
        <taxon>Anabantaria</taxon>
        <taxon>Anabantiformes</taxon>
        <taxon>Channoidei</taxon>
        <taxon>Channidae</taxon>
        <taxon>Channa</taxon>
    </lineage>
</organism>
<feature type="region of interest" description="Disordered" evidence="1">
    <location>
        <begin position="279"/>
        <end position="386"/>
    </location>
</feature>
<feature type="region of interest" description="Disordered" evidence="1">
    <location>
        <begin position="16"/>
        <end position="51"/>
    </location>
</feature>
<comment type="caution">
    <text evidence="2">The sequence shown here is derived from an EMBL/GenBank/DDBJ whole genome shotgun (WGS) entry which is preliminary data.</text>
</comment>
<feature type="compositionally biased region" description="Basic and acidic residues" evidence="1">
    <location>
        <begin position="982"/>
        <end position="995"/>
    </location>
</feature>
<dbReference type="Proteomes" id="UP001187415">
    <property type="component" value="Unassembled WGS sequence"/>
</dbReference>
<feature type="compositionally biased region" description="Polar residues" evidence="1">
    <location>
        <begin position="761"/>
        <end position="771"/>
    </location>
</feature>
<proteinExistence type="predicted"/>
<feature type="compositionally biased region" description="Polar residues" evidence="1">
    <location>
        <begin position="671"/>
        <end position="682"/>
    </location>
</feature>
<dbReference type="AlphaFoldDB" id="A0AA88NCQ2"/>
<feature type="region of interest" description="Disordered" evidence="1">
    <location>
        <begin position="545"/>
        <end position="1012"/>
    </location>
</feature>
<feature type="compositionally biased region" description="Basic and acidic residues" evidence="1">
    <location>
        <begin position="829"/>
        <end position="845"/>
    </location>
</feature>
<dbReference type="EMBL" id="JAUPFM010000003">
    <property type="protein sequence ID" value="KAK2856142.1"/>
    <property type="molecule type" value="Genomic_DNA"/>
</dbReference>
<name>A0AA88NCQ2_CHASR</name>
<evidence type="ECO:0000256" key="1">
    <source>
        <dbReference type="SAM" id="MobiDB-lite"/>
    </source>
</evidence>
<feature type="compositionally biased region" description="Basic and acidic residues" evidence="1">
    <location>
        <begin position="857"/>
        <end position="893"/>
    </location>
</feature>